<sequence>MAPCRGVWTDEEDEILKKMVMELGDRKWAAIAQHLPGRIGKQCRERWTNHLRPDLRKEHIWTEDDDRVLIEAHKLYGNRWSAIARCLPGRSENAVKNHWNATKRSLKSKRRFRKKRSEQAAPGQLSLLEEYIRSNTPGTEPTAPPPVSSPPTGLGYGDPVDPNAAAYELTGSSPPGMGMGMELYLQPADNVGRASSYGGTMNLNLPSLPDLNAYGGEMQEGFYYSSPFPANHNLNYGLQEPLPAPAYPLMLSAQEHLQAACMNLNLFPIAEQNLASNVDLERQSSYGGGCYYDSETGPSSGGGSGDPDDMDVVQMASREFLTPSEDEVTLDFTRFAGAPLP</sequence>
<accession>A0ACD5VX64</accession>
<keyword evidence="2" id="KW-1185">Reference proteome</keyword>
<name>A0ACD5VX64_AVESA</name>
<dbReference type="EnsemblPlants" id="AVESA.00010b.r2.3CG0512080.1">
    <property type="protein sequence ID" value="AVESA.00010b.r2.3CG0512080.1.CDS"/>
    <property type="gene ID" value="AVESA.00010b.r2.3CG0512080"/>
</dbReference>
<dbReference type="Proteomes" id="UP001732700">
    <property type="component" value="Chromosome 3C"/>
</dbReference>
<proteinExistence type="predicted"/>
<evidence type="ECO:0000313" key="1">
    <source>
        <dbReference type="EnsemblPlants" id="AVESA.00010b.r2.3CG0512080.1.CDS"/>
    </source>
</evidence>
<organism evidence="1 2">
    <name type="scientific">Avena sativa</name>
    <name type="common">Oat</name>
    <dbReference type="NCBI Taxonomy" id="4498"/>
    <lineage>
        <taxon>Eukaryota</taxon>
        <taxon>Viridiplantae</taxon>
        <taxon>Streptophyta</taxon>
        <taxon>Embryophyta</taxon>
        <taxon>Tracheophyta</taxon>
        <taxon>Spermatophyta</taxon>
        <taxon>Magnoliopsida</taxon>
        <taxon>Liliopsida</taxon>
        <taxon>Poales</taxon>
        <taxon>Poaceae</taxon>
        <taxon>BOP clade</taxon>
        <taxon>Pooideae</taxon>
        <taxon>Poodae</taxon>
        <taxon>Poeae</taxon>
        <taxon>Poeae Chloroplast Group 1 (Aveneae type)</taxon>
        <taxon>Aveninae</taxon>
        <taxon>Avena</taxon>
    </lineage>
</organism>
<evidence type="ECO:0000313" key="2">
    <source>
        <dbReference type="Proteomes" id="UP001732700"/>
    </source>
</evidence>
<reference evidence="1" key="1">
    <citation type="submission" date="2021-05" db="EMBL/GenBank/DDBJ databases">
        <authorList>
            <person name="Scholz U."/>
            <person name="Mascher M."/>
            <person name="Fiebig A."/>
        </authorList>
    </citation>
    <scope>NUCLEOTIDE SEQUENCE [LARGE SCALE GENOMIC DNA]</scope>
</reference>
<reference evidence="1" key="2">
    <citation type="submission" date="2025-09" db="UniProtKB">
        <authorList>
            <consortium name="EnsemblPlants"/>
        </authorList>
    </citation>
    <scope>IDENTIFICATION</scope>
</reference>
<protein>
    <submittedName>
        <fullName evidence="1">Uncharacterized protein</fullName>
    </submittedName>
</protein>